<keyword evidence="4" id="KW-1185">Reference proteome</keyword>
<evidence type="ECO:0000313" key="4">
    <source>
        <dbReference type="Proteomes" id="UP000007819"/>
    </source>
</evidence>
<reference evidence="4" key="2">
    <citation type="submission" date="2010-06" db="EMBL/GenBank/DDBJ databases">
        <authorList>
            <person name="Jiang H."/>
            <person name="Abraham K."/>
            <person name="Ali S."/>
            <person name="Alsbrooks S.L."/>
            <person name="Anim B.N."/>
            <person name="Anosike U.S."/>
            <person name="Attaway T."/>
            <person name="Bandaranaike D.P."/>
            <person name="Battles P.K."/>
            <person name="Bell S.N."/>
            <person name="Bell A.V."/>
            <person name="Beltran B."/>
            <person name="Bickham C."/>
            <person name="Bustamante Y."/>
            <person name="Caleb T."/>
            <person name="Canada A."/>
            <person name="Cardenas V."/>
            <person name="Carter K."/>
            <person name="Chacko J."/>
            <person name="Chandrabose M.N."/>
            <person name="Chavez D."/>
            <person name="Chavez A."/>
            <person name="Chen L."/>
            <person name="Chu H.-S."/>
            <person name="Claassen K.J."/>
            <person name="Cockrell R."/>
            <person name="Collins M."/>
            <person name="Cooper J.A."/>
            <person name="Cree A."/>
            <person name="Curry S.M."/>
            <person name="Da Y."/>
            <person name="Dao M.D."/>
            <person name="Das B."/>
            <person name="Davila M.-L."/>
            <person name="Davy-Carroll L."/>
            <person name="Denson S."/>
            <person name="Dinh H."/>
            <person name="Ebong V.E."/>
            <person name="Edwards J.R."/>
            <person name="Egan A."/>
            <person name="El-Daye J."/>
            <person name="Escobedo L."/>
            <person name="Fernandez S."/>
            <person name="Fernando P.R."/>
            <person name="Flagg N."/>
            <person name="Forbes L.D."/>
            <person name="Fowler R.G."/>
            <person name="Fu Q."/>
            <person name="Gabisi R.A."/>
            <person name="Ganer J."/>
            <person name="Garbino Pronczuk A."/>
            <person name="Garcia R.M."/>
            <person name="Garner T."/>
            <person name="Garrett T.E."/>
            <person name="Gonzalez D.A."/>
            <person name="Hamid H."/>
            <person name="Hawkins E.S."/>
            <person name="Hirani K."/>
            <person name="Hogues M.E."/>
            <person name="Hollins B."/>
            <person name="Hsiao C.-H."/>
            <person name="Jabil R."/>
            <person name="James M.L."/>
            <person name="Jhangiani S.N."/>
            <person name="Johnson B."/>
            <person name="Johnson Q."/>
            <person name="Joshi V."/>
            <person name="Kalu J.B."/>
            <person name="Kam C."/>
            <person name="Kashfia A."/>
            <person name="Keebler J."/>
            <person name="Kisamo H."/>
            <person name="Kovar C.L."/>
            <person name="Lago L.A."/>
            <person name="Lai C.-Y."/>
            <person name="Laidlaw J."/>
            <person name="Lara F."/>
            <person name="Le T.-K."/>
            <person name="Lee S.L."/>
            <person name="Legall F.H."/>
            <person name="Lemon S.J."/>
            <person name="Lewis L.R."/>
            <person name="Li B."/>
            <person name="Liu Y."/>
            <person name="Liu Y.-S."/>
            <person name="Lopez J."/>
            <person name="Lozado R.J."/>
            <person name="Lu J."/>
            <person name="Madu R.C."/>
            <person name="Maheshwari M."/>
            <person name="Maheshwari R."/>
            <person name="Malloy K."/>
            <person name="Martinez E."/>
            <person name="Mathew T."/>
            <person name="Mercado I.C."/>
            <person name="Mercado C."/>
            <person name="Meyer B."/>
            <person name="Montgomery K."/>
            <person name="Morgan M.B."/>
            <person name="Munidasa M."/>
            <person name="Nazareth L.V."/>
            <person name="Nelson J."/>
            <person name="Ng B.M."/>
            <person name="Nguyen N.B."/>
            <person name="Nguyen P.Q."/>
            <person name="Nguyen T."/>
            <person name="Obregon M."/>
            <person name="Okwuonu G.O."/>
            <person name="Onwere C.G."/>
            <person name="Orozco G."/>
            <person name="Parra A."/>
            <person name="Patel S."/>
            <person name="Patil S."/>
            <person name="Perez A."/>
            <person name="Perez Y."/>
            <person name="Pham C."/>
            <person name="Primus E.L."/>
            <person name="Pu L.-L."/>
            <person name="Puazo M."/>
            <person name="Qin X."/>
            <person name="Quiroz J.B."/>
            <person name="Reese J."/>
            <person name="Richards S."/>
            <person name="Rives C.M."/>
            <person name="Robberts R."/>
            <person name="Ruiz S.J."/>
            <person name="Ruiz M.J."/>
            <person name="Santibanez J."/>
            <person name="Schneider B.W."/>
            <person name="Sisson I."/>
            <person name="Smith M."/>
            <person name="Sodergren E."/>
            <person name="Song X.-Z."/>
            <person name="Song B.B."/>
            <person name="Summersgill H."/>
            <person name="Thelus R."/>
            <person name="Thornton R.D."/>
            <person name="Trejos Z.Y."/>
            <person name="Usmani K."/>
            <person name="Vattathil S."/>
            <person name="Villasana D."/>
            <person name="Walker D.L."/>
            <person name="Wang S."/>
            <person name="Wang K."/>
            <person name="White C.S."/>
            <person name="Williams A.C."/>
            <person name="Williamson J."/>
            <person name="Wilson K."/>
            <person name="Woghiren I.O."/>
            <person name="Woodworth J.R."/>
            <person name="Worley K.C."/>
            <person name="Wright R.A."/>
            <person name="Wu W."/>
            <person name="Young L."/>
            <person name="Zhang L."/>
            <person name="Zhang J."/>
            <person name="Zhu Y."/>
            <person name="Muzny D.M."/>
            <person name="Weinstock G."/>
            <person name="Gibbs R.A."/>
        </authorList>
    </citation>
    <scope>NUCLEOTIDE SEQUENCE [LARGE SCALE GENOMIC DNA]</scope>
    <source>
        <strain evidence="4">LSR1</strain>
    </source>
</reference>
<evidence type="ECO:0000313" key="2">
    <source>
        <dbReference type="EMBL" id="BAH70779.1"/>
    </source>
</evidence>
<dbReference type="EMBL" id="AK340117">
    <property type="protein sequence ID" value="BAH70780.1"/>
    <property type="molecule type" value="mRNA"/>
</dbReference>
<evidence type="ECO:0000313" key="3">
    <source>
        <dbReference type="EnsemblMetazoa" id="NP_001156263.1"/>
    </source>
</evidence>
<dbReference type="Proteomes" id="UP000007819">
    <property type="component" value="Chromosome A1"/>
</dbReference>
<reference evidence="3" key="3">
    <citation type="submission" date="2022-06" db="UniProtKB">
        <authorList>
            <consortium name="EnsemblMetazoa"/>
        </authorList>
    </citation>
    <scope>IDENTIFICATION</scope>
</reference>
<sequence length="108" mass="11307">MKLFVVVVLVAVGIMFVFASDTAAAPTDYEDTNDMISLSSLVGDNSPYVRVSSADSGGSSKTSSKNPILGLLKSVIKLLTKIFGTYSDAAPAMPPIPPALRKNRGMLA</sequence>
<dbReference type="HOGENOM" id="CLU_2199106_0_0_1"/>
<evidence type="ECO:0000256" key="1">
    <source>
        <dbReference type="SAM" id="SignalP"/>
    </source>
</evidence>
<dbReference type="AlphaFoldDB" id="C4WSA9"/>
<feature type="signal peptide" evidence="1">
    <location>
        <begin position="1"/>
        <end position="19"/>
    </location>
</feature>
<protein>
    <submittedName>
        <fullName evidence="2">ACYPI008389 protein</fullName>
    </submittedName>
</protein>
<keyword evidence="1" id="KW-0732">Signal</keyword>
<name>C4WSA9_ACYPI</name>
<reference evidence="2" key="1">
    <citation type="submission" date="2009-06" db="EMBL/GenBank/DDBJ databases">
        <title>A full-length cDNA resource of the pea aphid, Acyrthosiphon pisum.</title>
        <authorList>
            <person name="Shigenobu S."/>
            <person name="Nakabachi A."/>
            <person name="Richards S."/>
        </authorList>
    </citation>
    <scope>NUCLEOTIDE SEQUENCE</scope>
    <source>
        <strain evidence="2">LSR1</strain>
        <tissue evidence="2">Whole body</tissue>
    </source>
</reference>
<dbReference type="EnsemblMetazoa" id="XM_008182969.3">
    <property type="protein sequence ID" value="XP_008181191.1"/>
    <property type="gene ID" value="LOC100167607"/>
</dbReference>
<accession>C4WSA9</accession>
<organism evidence="2">
    <name type="scientific">Acyrthosiphon pisum</name>
    <name type="common">Pea aphid</name>
    <dbReference type="NCBI Taxonomy" id="7029"/>
    <lineage>
        <taxon>Eukaryota</taxon>
        <taxon>Metazoa</taxon>
        <taxon>Ecdysozoa</taxon>
        <taxon>Arthropoda</taxon>
        <taxon>Hexapoda</taxon>
        <taxon>Insecta</taxon>
        <taxon>Pterygota</taxon>
        <taxon>Neoptera</taxon>
        <taxon>Paraneoptera</taxon>
        <taxon>Hemiptera</taxon>
        <taxon>Sternorrhyncha</taxon>
        <taxon>Aphidomorpha</taxon>
        <taxon>Aphidoidea</taxon>
        <taxon>Aphididae</taxon>
        <taxon>Macrosiphini</taxon>
        <taxon>Acyrthosiphon</taxon>
    </lineage>
</organism>
<dbReference type="OrthoDB" id="6630344at2759"/>
<dbReference type="EnsemblMetazoa" id="NM_001162791.2">
    <property type="protein sequence ID" value="NP_001156263.1"/>
    <property type="gene ID" value="LOC100167607"/>
</dbReference>
<dbReference type="InParanoid" id="C4WSA9"/>
<proteinExistence type="evidence at transcript level"/>
<feature type="chain" id="PRO_5009687454" evidence="1">
    <location>
        <begin position="20"/>
        <end position="108"/>
    </location>
</feature>
<dbReference type="EMBL" id="AK340115">
    <property type="protein sequence ID" value="BAH70779.1"/>
    <property type="molecule type" value="mRNA"/>
</dbReference>
<gene>
    <name evidence="2" type="primary">ACYPI008389</name>
    <name evidence="3" type="synonym">100167607</name>
</gene>
<dbReference type="KEGG" id="api:100167607"/>